<accession>A0A495EA87</accession>
<comment type="caution">
    <text evidence="1">The sequence shown here is derived from an EMBL/GenBank/DDBJ whole genome shotgun (WGS) entry which is preliminary data.</text>
</comment>
<organism evidence="1 2">
    <name type="scientific">Arthrobacter oryzae</name>
    <dbReference type="NCBI Taxonomy" id="409290"/>
    <lineage>
        <taxon>Bacteria</taxon>
        <taxon>Bacillati</taxon>
        <taxon>Actinomycetota</taxon>
        <taxon>Actinomycetes</taxon>
        <taxon>Micrococcales</taxon>
        <taxon>Micrococcaceae</taxon>
        <taxon>Arthrobacter</taxon>
    </lineage>
</organism>
<evidence type="ECO:0000313" key="2">
    <source>
        <dbReference type="Proteomes" id="UP000276055"/>
    </source>
</evidence>
<dbReference type="AlphaFoldDB" id="A0A495EA87"/>
<sequence>MSWYLPVQQYLDEATGTTWRVRRAWFDRRPGDYVLEVLSQGRDRPSVGPICVTGALNSCRRTILNCRPCVPKHSRAN</sequence>
<name>A0A495EA87_9MICC</name>
<dbReference type="Proteomes" id="UP000276055">
    <property type="component" value="Unassembled WGS sequence"/>
</dbReference>
<evidence type="ECO:0000313" key="1">
    <source>
        <dbReference type="EMBL" id="RKR13706.1"/>
    </source>
</evidence>
<gene>
    <name evidence="1" type="ORF">C8D78_3364</name>
</gene>
<dbReference type="EMBL" id="RBIR01000009">
    <property type="protein sequence ID" value="RKR13706.1"/>
    <property type="molecule type" value="Genomic_DNA"/>
</dbReference>
<reference evidence="1 2" key="1">
    <citation type="submission" date="2018-10" db="EMBL/GenBank/DDBJ databases">
        <title>Genomic Encyclopedia of Type Strains, Phase IV (KMG-IV): sequencing the most valuable type-strain genomes for metagenomic binning, comparative biology and taxonomic classification.</title>
        <authorList>
            <person name="Goeker M."/>
        </authorList>
    </citation>
    <scope>NUCLEOTIDE SEQUENCE [LARGE SCALE GENOMIC DNA]</scope>
    <source>
        <strain evidence="1 2">DSM 25586</strain>
    </source>
</reference>
<protein>
    <submittedName>
        <fullName evidence="1">Uncharacterized protein</fullName>
    </submittedName>
</protein>
<proteinExistence type="predicted"/>